<evidence type="ECO:0000313" key="2">
    <source>
        <dbReference type="EMBL" id="KAK2556746.1"/>
    </source>
</evidence>
<comment type="caution">
    <text evidence="2">The sequence shown here is derived from an EMBL/GenBank/DDBJ whole genome shotgun (WGS) entry which is preliminary data.</text>
</comment>
<dbReference type="Proteomes" id="UP001249851">
    <property type="component" value="Unassembled WGS sequence"/>
</dbReference>
<keyword evidence="3" id="KW-1185">Reference proteome</keyword>
<reference evidence="2" key="1">
    <citation type="journal article" date="2023" name="G3 (Bethesda)">
        <title>Whole genome assembly and annotation of the endangered Caribbean coral Acropora cervicornis.</title>
        <authorList>
            <person name="Selwyn J.D."/>
            <person name="Vollmer S.V."/>
        </authorList>
    </citation>
    <scope>NUCLEOTIDE SEQUENCE</scope>
    <source>
        <strain evidence="2">K2</strain>
    </source>
</reference>
<evidence type="ECO:0000256" key="1">
    <source>
        <dbReference type="SAM" id="MobiDB-lite"/>
    </source>
</evidence>
<sequence length="191" mass="21637">MMKMKKDMGNAESSKKKQQIKTRPQLTGEIKHGKMALDAKNILLLHKSNAVQLKVVRNFRDALISKTEGTVEVTDFINIVDESKIPKSQSWLEELHNVVLLCLTSEAIDQFRRIILDKGFADQNGFLHPKVFSVTFGEKLASEWPPKGLRKGSSDLRDFCFGFTDVQNVGQRDFENSLRMSSLIAAIKLTR</sequence>
<gene>
    <name evidence="2" type="ORF">P5673_021305</name>
</gene>
<feature type="compositionally biased region" description="Basic and acidic residues" evidence="1">
    <location>
        <begin position="1"/>
        <end position="15"/>
    </location>
</feature>
<reference evidence="2" key="2">
    <citation type="journal article" date="2023" name="Science">
        <title>Genomic signatures of disease resistance in endangered staghorn corals.</title>
        <authorList>
            <person name="Vollmer S.V."/>
            <person name="Selwyn J.D."/>
            <person name="Despard B.A."/>
            <person name="Roesel C.L."/>
        </authorList>
    </citation>
    <scope>NUCLEOTIDE SEQUENCE</scope>
    <source>
        <strain evidence="2">K2</strain>
    </source>
</reference>
<name>A0AAD9Q9A6_ACRCE</name>
<proteinExistence type="predicted"/>
<accession>A0AAD9Q9A6</accession>
<protein>
    <submittedName>
        <fullName evidence="2">Uncharacterized protein</fullName>
    </submittedName>
</protein>
<feature type="region of interest" description="Disordered" evidence="1">
    <location>
        <begin position="1"/>
        <end position="25"/>
    </location>
</feature>
<dbReference type="EMBL" id="JARQWQ010000054">
    <property type="protein sequence ID" value="KAK2556746.1"/>
    <property type="molecule type" value="Genomic_DNA"/>
</dbReference>
<dbReference type="AlphaFoldDB" id="A0AAD9Q9A6"/>
<evidence type="ECO:0000313" key="3">
    <source>
        <dbReference type="Proteomes" id="UP001249851"/>
    </source>
</evidence>
<organism evidence="2 3">
    <name type="scientific">Acropora cervicornis</name>
    <name type="common">Staghorn coral</name>
    <dbReference type="NCBI Taxonomy" id="6130"/>
    <lineage>
        <taxon>Eukaryota</taxon>
        <taxon>Metazoa</taxon>
        <taxon>Cnidaria</taxon>
        <taxon>Anthozoa</taxon>
        <taxon>Hexacorallia</taxon>
        <taxon>Scleractinia</taxon>
        <taxon>Astrocoeniina</taxon>
        <taxon>Acroporidae</taxon>
        <taxon>Acropora</taxon>
    </lineage>
</organism>